<keyword evidence="8" id="KW-1133">Transmembrane helix</keyword>
<comment type="catalytic activity">
    <reaction evidence="1">
        <text>GTP = 3',5'-cyclic GMP + diphosphate</text>
        <dbReference type="Rhea" id="RHEA:13665"/>
        <dbReference type="ChEBI" id="CHEBI:33019"/>
        <dbReference type="ChEBI" id="CHEBI:37565"/>
        <dbReference type="ChEBI" id="CHEBI:57746"/>
        <dbReference type="EC" id="4.6.1.2"/>
    </reaction>
</comment>
<dbReference type="EC" id="4.6.1.2" evidence="3"/>
<dbReference type="Pfam" id="PF01094">
    <property type="entry name" value="ANF_receptor"/>
    <property type="match status" value="1"/>
</dbReference>
<dbReference type="InterPro" id="IPR001828">
    <property type="entry name" value="ANF_lig-bd_rcpt"/>
</dbReference>
<dbReference type="InterPro" id="IPR028082">
    <property type="entry name" value="Peripla_BP_I"/>
</dbReference>
<dbReference type="AlphaFoldDB" id="A0A016RX50"/>
<dbReference type="STRING" id="53326.A0A016RX50"/>
<evidence type="ECO:0000256" key="4">
    <source>
        <dbReference type="ARBA" id="ARBA00022475"/>
    </source>
</evidence>
<dbReference type="GO" id="GO:0004383">
    <property type="term" value="F:guanylate cyclase activity"/>
    <property type="evidence" value="ECO:0007669"/>
    <property type="project" value="UniProtKB-EC"/>
</dbReference>
<keyword evidence="11" id="KW-0456">Lyase</keyword>
<comment type="caution">
    <text evidence="14">The sequence shown here is derived from an EMBL/GenBank/DDBJ whole genome shotgun (WGS) entry which is preliminary data.</text>
</comment>
<evidence type="ECO:0000256" key="12">
    <source>
        <dbReference type="ARBA" id="ARBA00023293"/>
    </source>
</evidence>
<keyword evidence="4" id="KW-1003">Cell membrane</keyword>
<evidence type="ECO:0000256" key="7">
    <source>
        <dbReference type="ARBA" id="ARBA00022741"/>
    </source>
</evidence>
<organism evidence="14 15">
    <name type="scientific">Ancylostoma ceylanicum</name>
    <dbReference type="NCBI Taxonomy" id="53326"/>
    <lineage>
        <taxon>Eukaryota</taxon>
        <taxon>Metazoa</taxon>
        <taxon>Ecdysozoa</taxon>
        <taxon>Nematoda</taxon>
        <taxon>Chromadorea</taxon>
        <taxon>Rhabditida</taxon>
        <taxon>Rhabditina</taxon>
        <taxon>Rhabditomorpha</taxon>
        <taxon>Strongyloidea</taxon>
        <taxon>Ancylostomatidae</taxon>
        <taxon>Ancylostomatinae</taxon>
        <taxon>Ancylostoma</taxon>
    </lineage>
</organism>
<dbReference type="SUPFAM" id="SSF53822">
    <property type="entry name" value="Periplasmic binding protein-like I"/>
    <property type="match status" value="1"/>
</dbReference>
<evidence type="ECO:0000256" key="9">
    <source>
        <dbReference type="ARBA" id="ARBA00023136"/>
    </source>
</evidence>
<dbReference type="GO" id="GO:0017046">
    <property type="term" value="F:peptide hormone binding"/>
    <property type="evidence" value="ECO:0007669"/>
    <property type="project" value="TreeGrafter"/>
</dbReference>
<feature type="domain" description="Receptor ligand binding region" evidence="13">
    <location>
        <begin position="78"/>
        <end position="370"/>
    </location>
</feature>
<dbReference type="Proteomes" id="UP000024635">
    <property type="component" value="Unassembled WGS sequence"/>
</dbReference>
<keyword evidence="15" id="KW-1185">Reference proteome</keyword>
<keyword evidence="5" id="KW-0812">Transmembrane</keyword>
<keyword evidence="6" id="KW-0732">Signal</keyword>
<keyword evidence="10" id="KW-0675">Receptor</keyword>
<dbReference type="GO" id="GO:0000166">
    <property type="term" value="F:nucleotide binding"/>
    <property type="evidence" value="ECO:0007669"/>
    <property type="project" value="UniProtKB-KW"/>
</dbReference>
<dbReference type="FunFam" id="3.40.50.2300:FF:000241">
    <property type="entry name" value="Guanylate cyclase"/>
    <property type="match status" value="1"/>
</dbReference>
<dbReference type="Gene3D" id="3.40.50.2300">
    <property type="match status" value="2"/>
</dbReference>
<keyword evidence="7" id="KW-0547">Nucleotide-binding</keyword>
<dbReference type="CDD" id="cd06352">
    <property type="entry name" value="PBP1_NPR_GC-like"/>
    <property type="match status" value="1"/>
</dbReference>
<evidence type="ECO:0000256" key="2">
    <source>
        <dbReference type="ARBA" id="ARBA00004251"/>
    </source>
</evidence>
<gene>
    <name evidence="14" type="primary">Acey_s0347.g3162</name>
    <name evidence="14" type="ORF">Y032_0347g3162</name>
</gene>
<accession>A0A016RX50</accession>
<evidence type="ECO:0000313" key="15">
    <source>
        <dbReference type="Proteomes" id="UP000024635"/>
    </source>
</evidence>
<evidence type="ECO:0000256" key="1">
    <source>
        <dbReference type="ARBA" id="ARBA00001436"/>
    </source>
</evidence>
<evidence type="ECO:0000313" key="14">
    <source>
        <dbReference type="EMBL" id="EYB82928.1"/>
    </source>
</evidence>
<evidence type="ECO:0000256" key="8">
    <source>
        <dbReference type="ARBA" id="ARBA00022989"/>
    </source>
</evidence>
<evidence type="ECO:0000256" key="10">
    <source>
        <dbReference type="ARBA" id="ARBA00023170"/>
    </source>
</evidence>
<proteinExistence type="predicted"/>
<dbReference type="GO" id="GO:0007165">
    <property type="term" value="P:signal transduction"/>
    <property type="evidence" value="ECO:0007669"/>
    <property type="project" value="TreeGrafter"/>
</dbReference>
<evidence type="ECO:0000259" key="13">
    <source>
        <dbReference type="Pfam" id="PF01094"/>
    </source>
</evidence>
<dbReference type="PANTHER" id="PTHR44755">
    <property type="entry name" value="NATRIURETIC PEPTIDE RECEPTOR 3-RELATED"/>
    <property type="match status" value="1"/>
</dbReference>
<evidence type="ECO:0000256" key="5">
    <source>
        <dbReference type="ARBA" id="ARBA00022692"/>
    </source>
</evidence>
<comment type="subcellular location">
    <subcellularLocation>
        <location evidence="2">Cell membrane</location>
        <topology evidence="2">Single-pass type I membrane protein</topology>
    </subcellularLocation>
</comment>
<keyword evidence="9" id="KW-0472">Membrane</keyword>
<protein>
    <recommendedName>
        <fullName evidence="3">guanylate cyclase</fullName>
        <ecNumber evidence="3">4.6.1.2</ecNumber>
    </recommendedName>
</protein>
<sequence>MGVMFKLFRALVTKACKILLRAFKTYIRPLLEYGTVIFCPHKRKICAGQVSKKTIKVGLLFVQNMTDLEVYVGYRTSASAVLIARDRIVKENLLPGFDFEFIYMFDQCNEELAAGYTIQQLSQGVDVILGPTCNYPTVAAAVISSFYNKPLFTWGLSTSSEFDNVARFPTMGLLSVNSYSLGVALRAVLLAFNWTQFAFVYSNLKDEQTCEVMKNDLQNAIAQHGNITLNYIGRITSMDTPGIKKVLDNVSKRARIVVTCFAEGYGYKRALLLTALDAGYLTSEYLYIMADPNSNGFYVPLAGGSTRAVWTDPNSPGDGRDEEAKDAFLKIFLVSSRDIDQHSSFTTVFTVLLALPHNCTFFRFVRRNSNNLFLGLLYNPLRAYLFTYFNTLSKIDARKC</sequence>
<dbReference type="EMBL" id="JARK01001683">
    <property type="protein sequence ID" value="EYB82928.1"/>
    <property type="molecule type" value="Genomic_DNA"/>
</dbReference>
<dbReference type="GO" id="GO:0005886">
    <property type="term" value="C:plasma membrane"/>
    <property type="evidence" value="ECO:0007669"/>
    <property type="project" value="UniProtKB-SubCell"/>
</dbReference>
<evidence type="ECO:0000256" key="3">
    <source>
        <dbReference type="ARBA" id="ARBA00012202"/>
    </source>
</evidence>
<evidence type="ECO:0000256" key="11">
    <source>
        <dbReference type="ARBA" id="ARBA00023239"/>
    </source>
</evidence>
<dbReference type="PANTHER" id="PTHR44755:SF8">
    <property type="entry name" value="RECEPTOR LIGAND BINDING REGION DOMAIN-CONTAINING PROTEIN"/>
    <property type="match status" value="1"/>
</dbReference>
<name>A0A016RX50_9BILA</name>
<dbReference type="OrthoDB" id="5858212at2759"/>
<reference evidence="15" key="1">
    <citation type="journal article" date="2015" name="Nat. Genet.">
        <title>The genome and transcriptome of the zoonotic hookworm Ancylostoma ceylanicum identify infection-specific gene families.</title>
        <authorList>
            <person name="Schwarz E.M."/>
            <person name="Hu Y."/>
            <person name="Antoshechkin I."/>
            <person name="Miller M.M."/>
            <person name="Sternberg P.W."/>
            <person name="Aroian R.V."/>
        </authorList>
    </citation>
    <scope>NUCLEOTIDE SEQUENCE</scope>
    <source>
        <strain evidence="15">HY135</strain>
    </source>
</reference>
<evidence type="ECO:0000256" key="6">
    <source>
        <dbReference type="ARBA" id="ARBA00022729"/>
    </source>
</evidence>
<dbReference type="InterPro" id="IPR052612">
    <property type="entry name" value="ANP_Clearance_Receptor"/>
</dbReference>
<keyword evidence="12" id="KW-0141">cGMP biosynthesis</keyword>
<dbReference type="GO" id="GO:0038023">
    <property type="term" value="F:signaling receptor activity"/>
    <property type="evidence" value="ECO:0007669"/>
    <property type="project" value="TreeGrafter"/>
</dbReference>